<feature type="compositionally biased region" description="Acidic residues" evidence="1">
    <location>
        <begin position="324"/>
        <end position="344"/>
    </location>
</feature>
<feature type="compositionally biased region" description="Polar residues" evidence="1">
    <location>
        <begin position="457"/>
        <end position="485"/>
    </location>
</feature>
<feature type="compositionally biased region" description="Basic and acidic residues" evidence="1">
    <location>
        <begin position="827"/>
        <end position="840"/>
    </location>
</feature>
<feature type="compositionally biased region" description="Polar residues" evidence="1">
    <location>
        <begin position="36"/>
        <end position="59"/>
    </location>
</feature>
<feature type="compositionally biased region" description="Low complexity" evidence="1">
    <location>
        <begin position="86"/>
        <end position="95"/>
    </location>
</feature>
<feature type="compositionally biased region" description="Low complexity" evidence="1">
    <location>
        <begin position="854"/>
        <end position="865"/>
    </location>
</feature>
<dbReference type="STRING" id="50376.A0A517L251"/>
<protein>
    <submittedName>
        <fullName evidence="2">Uncharacterized protein</fullName>
    </submittedName>
</protein>
<accession>A0A517L251</accession>
<feature type="region of interest" description="Disordered" evidence="1">
    <location>
        <begin position="1"/>
        <end position="203"/>
    </location>
</feature>
<feature type="compositionally biased region" description="Polar residues" evidence="1">
    <location>
        <begin position="1"/>
        <end position="10"/>
    </location>
</feature>
<reference evidence="2 3" key="1">
    <citation type="submission" date="2019-07" db="EMBL/GenBank/DDBJ databases">
        <title>Finished genome of Venturia effusa.</title>
        <authorList>
            <person name="Young C.A."/>
            <person name="Cox M.P."/>
            <person name="Ganley A.R.D."/>
            <person name="David W.J."/>
        </authorList>
    </citation>
    <scope>NUCLEOTIDE SEQUENCE [LARGE SCALE GENOMIC DNA]</scope>
    <source>
        <strain evidence="3">albino</strain>
    </source>
</reference>
<sequence>MENNPTSTVRVASVADYDSTEEQELDSSRKVANSAVKRTSNPSLASDSGYSTLTTQTEGSVADSVAANPKSSTRATKATSMVSADNNNSETSTTASRRRATESAVDPTTALAPKKKKKIVVRQCKDPDCPECVAARERERGRKAKRRVTISDNPTPERSPIKKASSDTQPSRPTRRPALEPLQTQDLRRSSTSTGRRPKSMYDVPATMMTPIYNRGTYPAGGFAPPGALVISERPGVGMRGISARKAQPPVSITQLPTKLSARRPVQTPVVMDSESEEEEEEEEEASQQTQPPRKPQPQRKSQPPRKTQHQVALRQRPMKAIESDSESESEEDEDDDDSEEDDPVQAAAIAEADRRRRLLLQQQANAPAELQQRIAAAEARNLAEREAAQRQEAHFRALALQSMPPPALPASAMALTAPKYSMRTTTQAPHITYGERRPSMHDHEDFSRPSMREHSVGTSSTRRPSLASSGGTKATSYSHPNATGNAKIVVEGARGRRLSYDGVEGHHGLAAMHEQFVQPPRAAPDFQSIIADAVRQQMERLQLRPTQTARTKMVDVDDRVQQALQYQQGIDASATRNLGQVPLTADALRRKQSDPSQAGSNRSSEDSFTRISAGHRLAAPSESGAMTVNGDEMTVRIDPDKGFEMDFEGRRVTLLPAADGAVDLIIGGKRETTYTTRGSTINGSRVGGSKVGRPPTTRQTTRERDFTREPIREYTHERASDFSRAPAREATREPAREVHREHRDREDETFHERARVRRDREDRHHQTRESKQAEYMDYESESEYDEPPPPRTRAGGRRRAQTSWDDRSERAAPVRRPPPPAPRYSHRAEREEHDDDYDKYSPPSLQRRSRQEAPYAPGPASSAYNGRGPKGPPSAVFGA</sequence>
<feature type="compositionally biased region" description="Basic and acidic residues" evidence="1">
    <location>
        <begin position="123"/>
        <end position="140"/>
    </location>
</feature>
<evidence type="ECO:0000313" key="3">
    <source>
        <dbReference type="Proteomes" id="UP000316270"/>
    </source>
</evidence>
<feature type="compositionally biased region" description="Basic and acidic residues" evidence="1">
    <location>
        <begin position="434"/>
        <end position="456"/>
    </location>
</feature>
<name>A0A517L251_9PEZI</name>
<gene>
    <name evidence="2" type="ORF">FKW77_009858</name>
</gene>
<keyword evidence="3" id="KW-1185">Reference proteome</keyword>
<feature type="region of interest" description="Disordered" evidence="1">
    <location>
        <begin position="675"/>
        <end position="880"/>
    </location>
</feature>
<organism evidence="2 3">
    <name type="scientific">Venturia effusa</name>
    <dbReference type="NCBI Taxonomy" id="50376"/>
    <lineage>
        <taxon>Eukaryota</taxon>
        <taxon>Fungi</taxon>
        <taxon>Dikarya</taxon>
        <taxon>Ascomycota</taxon>
        <taxon>Pezizomycotina</taxon>
        <taxon>Dothideomycetes</taxon>
        <taxon>Pleosporomycetidae</taxon>
        <taxon>Venturiales</taxon>
        <taxon>Venturiaceae</taxon>
        <taxon>Venturia</taxon>
    </lineage>
</organism>
<feature type="compositionally biased region" description="Acidic residues" evidence="1">
    <location>
        <begin position="777"/>
        <end position="787"/>
    </location>
</feature>
<proteinExistence type="predicted"/>
<feature type="compositionally biased region" description="Acidic residues" evidence="1">
    <location>
        <begin position="274"/>
        <end position="286"/>
    </location>
</feature>
<dbReference type="Proteomes" id="UP000316270">
    <property type="component" value="Chromosome 3"/>
</dbReference>
<evidence type="ECO:0000256" key="1">
    <source>
        <dbReference type="SAM" id="MobiDB-lite"/>
    </source>
</evidence>
<dbReference type="OrthoDB" id="3937262at2759"/>
<feature type="region of interest" description="Disordered" evidence="1">
    <location>
        <begin position="242"/>
        <end position="344"/>
    </location>
</feature>
<feature type="region of interest" description="Disordered" evidence="1">
    <location>
        <begin position="430"/>
        <end position="486"/>
    </location>
</feature>
<feature type="compositionally biased region" description="Polar residues" evidence="1">
    <location>
        <begin position="69"/>
        <end position="85"/>
    </location>
</feature>
<dbReference type="AlphaFoldDB" id="A0A517L251"/>
<feature type="compositionally biased region" description="Polar residues" evidence="1">
    <location>
        <begin position="675"/>
        <end position="684"/>
    </location>
</feature>
<feature type="compositionally biased region" description="Polar residues" evidence="1">
    <location>
        <begin position="182"/>
        <end position="195"/>
    </location>
</feature>
<evidence type="ECO:0000313" key="2">
    <source>
        <dbReference type="EMBL" id="QDS69711.1"/>
    </source>
</evidence>
<dbReference type="EMBL" id="CP042187">
    <property type="protein sequence ID" value="QDS69711.1"/>
    <property type="molecule type" value="Genomic_DNA"/>
</dbReference>
<feature type="compositionally biased region" description="Basic and acidic residues" evidence="1">
    <location>
        <begin position="701"/>
        <end position="775"/>
    </location>
</feature>
<feature type="region of interest" description="Disordered" evidence="1">
    <location>
        <begin position="590"/>
        <end position="609"/>
    </location>
</feature>